<dbReference type="PANTHER" id="PTHR45875:SF1">
    <property type="entry name" value="METHYLTRANSFERASE N6AMT1"/>
    <property type="match status" value="1"/>
</dbReference>
<dbReference type="PROSITE" id="PS00092">
    <property type="entry name" value="N6_MTASE"/>
    <property type="match status" value="1"/>
</dbReference>
<protein>
    <submittedName>
        <fullName evidence="6">Methylase</fullName>
    </submittedName>
</protein>
<dbReference type="CDD" id="cd02440">
    <property type="entry name" value="AdoMet_MTases"/>
    <property type="match status" value="1"/>
</dbReference>
<dbReference type="SUPFAM" id="SSF53335">
    <property type="entry name" value="S-adenosyl-L-methionine-dependent methyltransferases"/>
    <property type="match status" value="1"/>
</dbReference>
<dbReference type="HOGENOM" id="CLU_018398_6_2_2"/>
<evidence type="ECO:0000256" key="3">
    <source>
        <dbReference type="ARBA" id="ARBA00022679"/>
    </source>
</evidence>
<sequence>MSEIALLLSDKVYNPSDDSYILTKTISDIDNCLSIALELGSGSGYVSIYRMKKCRKSYTIMVDISPCSVRSSWESAKINGIDDLVDVIQCDAGACIRSMSIDTIYFNPPYLPVEEFNDILSISWSGGIDGITVWSKFFNESYRICRDNCKIIFIVSSLQDIGKIIDIISSMCNEIEFYMCKEFFFETICSVITRCKK</sequence>
<evidence type="ECO:0000256" key="1">
    <source>
        <dbReference type="ARBA" id="ARBA00006149"/>
    </source>
</evidence>
<dbReference type="Gene3D" id="3.40.50.150">
    <property type="entry name" value="Vaccinia Virus protein VP39"/>
    <property type="match status" value="1"/>
</dbReference>
<dbReference type="InterPro" id="IPR002052">
    <property type="entry name" value="DNA_methylase_N6_adenine_CS"/>
</dbReference>
<dbReference type="InterPro" id="IPR052190">
    <property type="entry name" value="Euk-Arch_PrmC-MTase"/>
</dbReference>
<dbReference type="PANTHER" id="PTHR45875">
    <property type="entry name" value="METHYLTRANSFERASE N6AMT1"/>
    <property type="match status" value="1"/>
</dbReference>
<dbReference type="NCBIfam" id="TIGR00537">
    <property type="entry name" value="hemK_rel_arch"/>
    <property type="match status" value="1"/>
</dbReference>
<evidence type="ECO:0000259" key="5">
    <source>
        <dbReference type="Pfam" id="PF05175"/>
    </source>
</evidence>
<evidence type="ECO:0000256" key="4">
    <source>
        <dbReference type="ARBA" id="ARBA00022691"/>
    </source>
</evidence>
<dbReference type="InterPro" id="IPR029063">
    <property type="entry name" value="SAM-dependent_MTases_sf"/>
</dbReference>
<dbReference type="GO" id="GO:0003676">
    <property type="term" value="F:nucleic acid binding"/>
    <property type="evidence" value="ECO:0007669"/>
    <property type="project" value="InterPro"/>
</dbReference>
<keyword evidence="7" id="KW-1185">Reference proteome</keyword>
<dbReference type="BioCyc" id="IAGG583356:GHAH-1027-MONOMER"/>
<keyword evidence="3" id="KW-0808">Transferase</keyword>
<dbReference type="InterPro" id="IPR007848">
    <property type="entry name" value="Small_mtfrase_dom"/>
</dbReference>
<dbReference type="EMBL" id="CP002098">
    <property type="protein sequence ID" value="ADM27859.1"/>
    <property type="molecule type" value="Genomic_DNA"/>
</dbReference>
<feature type="domain" description="Methyltransferase small" evidence="5">
    <location>
        <begin position="35"/>
        <end position="110"/>
    </location>
</feature>
<organism evidence="6 7">
    <name type="scientific">Ignisphaera aggregans (strain DSM 17230 / JCM 13409 / AQ1.S1)</name>
    <dbReference type="NCBI Taxonomy" id="583356"/>
    <lineage>
        <taxon>Archaea</taxon>
        <taxon>Thermoproteota</taxon>
        <taxon>Thermoprotei</taxon>
        <taxon>Desulfurococcales</taxon>
        <taxon>Desulfurococcaceae</taxon>
        <taxon>Ignisphaera</taxon>
    </lineage>
</organism>
<dbReference type="Pfam" id="PF05175">
    <property type="entry name" value="MTS"/>
    <property type="match status" value="1"/>
</dbReference>
<dbReference type="GO" id="GO:0008276">
    <property type="term" value="F:protein methyltransferase activity"/>
    <property type="evidence" value="ECO:0007669"/>
    <property type="project" value="TreeGrafter"/>
</dbReference>
<evidence type="ECO:0000313" key="6">
    <source>
        <dbReference type="EMBL" id="ADM27859.1"/>
    </source>
</evidence>
<dbReference type="Proteomes" id="UP000001304">
    <property type="component" value="Chromosome"/>
</dbReference>
<dbReference type="GO" id="GO:0008757">
    <property type="term" value="F:S-adenosylmethionine-dependent methyltransferase activity"/>
    <property type="evidence" value="ECO:0007669"/>
    <property type="project" value="TreeGrafter"/>
</dbReference>
<name>E0SNR3_IGNAA</name>
<accession>E0SNR3</accession>
<dbReference type="GO" id="GO:0035657">
    <property type="term" value="C:eRF1 methyltransferase complex"/>
    <property type="evidence" value="ECO:0007669"/>
    <property type="project" value="TreeGrafter"/>
</dbReference>
<dbReference type="InterPro" id="IPR004557">
    <property type="entry name" value="PrmC-related"/>
</dbReference>
<evidence type="ECO:0000256" key="2">
    <source>
        <dbReference type="ARBA" id="ARBA00022603"/>
    </source>
</evidence>
<gene>
    <name evidence="6" type="ordered locus">Igag_1045</name>
</gene>
<reference evidence="6 7" key="1">
    <citation type="journal article" date="2010" name="Stand. Genomic Sci.">
        <title>Complete genome sequence of Ignisphaera aggregans type strain (AQ1.S1).</title>
        <authorList>
            <person name="Goker M."/>
            <person name="Held B."/>
            <person name="Lapidus A."/>
            <person name="Nolan M."/>
            <person name="Spring S."/>
            <person name="Yasawong M."/>
            <person name="Lucas S."/>
            <person name="Glavina Del Rio T."/>
            <person name="Tice H."/>
            <person name="Cheng J.F."/>
            <person name="Goodwin L."/>
            <person name="Tapia R."/>
            <person name="Pitluck S."/>
            <person name="Liolios K."/>
            <person name="Ivanova N."/>
            <person name="Mavromatis K."/>
            <person name="Mikhailova N."/>
            <person name="Pati A."/>
            <person name="Chen A."/>
            <person name="Palaniappan K."/>
            <person name="Brambilla E."/>
            <person name="Land M."/>
            <person name="Hauser L."/>
            <person name="Chang Y.J."/>
            <person name="Jeffries C.D."/>
            <person name="Brettin T."/>
            <person name="Detter J.C."/>
            <person name="Han C."/>
            <person name="Rohde M."/>
            <person name="Sikorski J."/>
            <person name="Woyke T."/>
            <person name="Bristow J."/>
            <person name="Eisen J.A."/>
            <person name="Markowitz V."/>
            <person name="Hugenholtz P."/>
            <person name="Kyrpides N.C."/>
            <person name="Klenk H.P."/>
        </authorList>
    </citation>
    <scope>NUCLEOTIDE SEQUENCE [LARGE SCALE GENOMIC DNA]</scope>
    <source>
        <strain evidence="7">DSM 17230 / JCM 13409 / AQ1.S1</strain>
    </source>
</reference>
<dbReference type="GO" id="GO:0032259">
    <property type="term" value="P:methylation"/>
    <property type="evidence" value="ECO:0007669"/>
    <property type="project" value="UniProtKB-KW"/>
</dbReference>
<evidence type="ECO:0000313" key="7">
    <source>
        <dbReference type="Proteomes" id="UP000001304"/>
    </source>
</evidence>
<dbReference type="STRING" id="583356.Igag_1045"/>
<dbReference type="AlphaFoldDB" id="E0SNR3"/>
<proteinExistence type="inferred from homology"/>
<dbReference type="KEGG" id="iag:Igag_1045"/>
<comment type="similarity">
    <text evidence="1">Belongs to the eukaryotic/archaeal PrmC-related family.</text>
</comment>
<keyword evidence="4" id="KW-0949">S-adenosyl-L-methionine</keyword>
<keyword evidence="2 6" id="KW-0489">Methyltransferase</keyword>